<evidence type="ECO:0000259" key="4">
    <source>
        <dbReference type="PROSITE" id="PS50893"/>
    </source>
</evidence>
<name>A0A318N668_9PROT</name>
<dbReference type="RefSeq" id="WP_110439301.1">
    <property type="nucleotide sequence ID" value="NZ_CP046393.1"/>
</dbReference>
<evidence type="ECO:0000313" key="5">
    <source>
        <dbReference type="EMBL" id="PXZ00378.1"/>
    </source>
</evidence>
<dbReference type="AlphaFoldDB" id="A0A318N668"/>
<evidence type="ECO:0000256" key="3">
    <source>
        <dbReference type="ARBA" id="ARBA00022840"/>
    </source>
</evidence>
<dbReference type="SMART" id="SM00382">
    <property type="entry name" value="AAA"/>
    <property type="match status" value="1"/>
</dbReference>
<dbReference type="InterPro" id="IPR003439">
    <property type="entry name" value="ABC_transporter-like_ATP-bd"/>
</dbReference>
<dbReference type="SUPFAM" id="SSF52540">
    <property type="entry name" value="P-loop containing nucleoside triphosphate hydrolases"/>
    <property type="match status" value="1"/>
</dbReference>
<dbReference type="GO" id="GO:0005524">
    <property type="term" value="F:ATP binding"/>
    <property type="evidence" value="ECO:0007669"/>
    <property type="project" value="UniProtKB-KW"/>
</dbReference>
<keyword evidence="3 5" id="KW-0067">ATP-binding</keyword>
<feature type="domain" description="ABC transporter" evidence="4">
    <location>
        <begin position="3"/>
        <end position="237"/>
    </location>
</feature>
<dbReference type="GO" id="GO:0015697">
    <property type="term" value="P:quaternary ammonium group transport"/>
    <property type="evidence" value="ECO:0007669"/>
    <property type="project" value="UniProtKB-ARBA"/>
</dbReference>
<dbReference type="FunFam" id="3.40.50.300:FF:000425">
    <property type="entry name" value="Probable ABC transporter, ATP-binding subunit"/>
    <property type="match status" value="1"/>
</dbReference>
<evidence type="ECO:0000313" key="6">
    <source>
        <dbReference type="Proteomes" id="UP000247565"/>
    </source>
</evidence>
<dbReference type="GO" id="GO:0016887">
    <property type="term" value="F:ATP hydrolysis activity"/>
    <property type="evidence" value="ECO:0007669"/>
    <property type="project" value="InterPro"/>
</dbReference>
<keyword evidence="2" id="KW-0547">Nucleotide-binding</keyword>
<dbReference type="PANTHER" id="PTHR42781">
    <property type="entry name" value="SPERMIDINE/PUTRESCINE IMPORT ATP-BINDING PROTEIN POTA"/>
    <property type="match status" value="1"/>
</dbReference>
<organism evidence="5 6">
    <name type="scientific">Commensalibacter melissae</name>
    <dbReference type="NCBI Taxonomy" id="2070537"/>
    <lineage>
        <taxon>Bacteria</taxon>
        <taxon>Pseudomonadati</taxon>
        <taxon>Pseudomonadota</taxon>
        <taxon>Alphaproteobacteria</taxon>
        <taxon>Acetobacterales</taxon>
        <taxon>Acetobacteraceae</taxon>
    </lineage>
</organism>
<protein>
    <submittedName>
        <fullName evidence="5">Sulfate ABC transporter ATP-binding protein</fullName>
    </submittedName>
</protein>
<dbReference type="PROSITE" id="PS50893">
    <property type="entry name" value="ABC_TRANSPORTER_2"/>
    <property type="match status" value="1"/>
</dbReference>
<accession>A0A318N668</accession>
<dbReference type="InterPro" id="IPR024765">
    <property type="entry name" value="TOBE-like"/>
</dbReference>
<dbReference type="InterPro" id="IPR017871">
    <property type="entry name" value="ABC_transporter-like_CS"/>
</dbReference>
<dbReference type="PANTHER" id="PTHR42781:SF4">
    <property type="entry name" value="SPERMIDINE_PUTRESCINE IMPORT ATP-BINDING PROTEIN POTA"/>
    <property type="match status" value="1"/>
</dbReference>
<comment type="caution">
    <text evidence="5">The sequence shown here is derived from an EMBL/GenBank/DDBJ whole genome shotgun (WGS) entry which is preliminary data.</text>
</comment>
<dbReference type="InterPro" id="IPR003593">
    <property type="entry name" value="AAA+_ATPase"/>
</dbReference>
<proteinExistence type="predicted"/>
<dbReference type="Gene3D" id="3.40.50.300">
    <property type="entry name" value="P-loop containing nucleotide triphosphate hydrolases"/>
    <property type="match status" value="1"/>
</dbReference>
<keyword evidence="6" id="KW-1185">Reference proteome</keyword>
<dbReference type="Pfam" id="PF12857">
    <property type="entry name" value="TOBE_3"/>
    <property type="match status" value="1"/>
</dbReference>
<dbReference type="EMBL" id="QGLT01000003">
    <property type="protein sequence ID" value="PXZ00378.1"/>
    <property type="molecule type" value="Genomic_DNA"/>
</dbReference>
<evidence type="ECO:0000256" key="1">
    <source>
        <dbReference type="ARBA" id="ARBA00022448"/>
    </source>
</evidence>
<dbReference type="OrthoDB" id="9802264at2"/>
<dbReference type="InterPro" id="IPR027417">
    <property type="entry name" value="P-loop_NTPase"/>
</dbReference>
<gene>
    <name evidence="5" type="ORF">DK869_07085</name>
</gene>
<dbReference type="InterPro" id="IPR050093">
    <property type="entry name" value="ABC_SmlMolc_Importer"/>
</dbReference>
<keyword evidence="1" id="KW-0813">Transport</keyword>
<dbReference type="PROSITE" id="PS00211">
    <property type="entry name" value="ABC_TRANSPORTER_1"/>
    <property type="match status" value="1"/>
</dbReference>
<evidence type="ECO:0000256" key="2">
    <source>
        <dbReference type="ARBA" id="ARBA00022741"/>
    </source>
</evidence>
<dbReference type="Pfam" id="PF00005">
    <property type="entry name" value="ABC_tran"/>
    <property type="match status" value="1"/>
</dbReference>
<dbReference type="Proteomes" id="UP000247565">
    <property type="component" value="Unassembled WGS sequence"/>
</dbReference>
<reference evidence="5 6" key="1">
    <citation type="submission" date="2018-05" db="EMBL/GenBank/DDBJ databases">
        <title>Reference genomes for bee gut microbiota database.</title>
        <authorList>
            <person name="Ellegaard K.M."/>
        </authorList>
    </citation>
    <scope>NUCLEOTIDE SEQUENCE [LARGE SCALE GENOMIC DNA]</scope>
    <source>
        <strain evidence="5 6">ESL0284</strain>
    </source>
</reference>
<sequence length="327" mass="37547">MGIQISHLNKWFNHYHALNDINLTIEKGELVALLGPSGCGKTSLLRIIAGLELPTSGHIFFENQDISKEDIRNRHIGYVFQNFALFPHMKVIDNIAFGLRIKPKKVRLSPKEITKKAQFLLEMVQLEHVANHYPHELSGGQCQRIALARTLAINPKILLLDEPFSALDTKVRRELRRWLTQFHQDIYLTTIFVTHDQEEAMEIADRVVIMNRGVIEQIGSPIEILNNPTNDFVYNFLGDSNNLRIGEKSFNFRPYEIDIQINDISPIGYYPAEVIDIRPLGALLKLVLKPQQCTSYIEAQIPKTIPKIQNLKKGQIIYFKPILDFEI</sequence>